<name>A0A419S9F3_9SPHI</name>
<feature type="transmembrane region" description="Helical" evidence="1">
    <location>
        <begin position="6"/>
        <end position="22"/>
    </location>
</feature>
<keyword evidence="1" id="KW-0812">Transmembrane</keyword>
<evidence type="ECO:0000256" key="1">
    <source>
        <dbReference type="SAM" id="Phobius"/>
    </source>
</evidence>
<sequence>MIALALLFMVIIGLLLVIVWLLQKYFDTYSSLHTSENSQMAELQRRFSIRQMQAEALSCEDEINVIINERLIEMEQKFPTVYHEENYPQEEAEVLAETLKNVLTSYMNLLNKNLGNRNPACKIIFILIANSLFMSLC</sequence>
<dbReference type="OrthoDB" id="9952395at2"/>
<accession>A0A419S9F3</accession>
<reference evidence="2 3" key="1">
    <citation type="submission" date="2016-07" db="EMBL/GenBank/DDBJ databases">
        <title>Genome of Pelobium manganitolerans.</title>
        <authorList>
            <person name="Wu S."/>
            <person name="Wang G."/>
        </authorList>
    </citation>
    <scope>NUCLEOTIDE SEQUENCE [LARGE SCALE GENOMIC DNA]</scope>
    <source>
        <strain evidence="2 3">YS-25</strain>
    </source>
</reference>
<dbReference type="Proteomes" id="UP000283433">
    <property type="component" value="Unassembled WGS sequence"/>
</dbReference>
<dbReference type="AlphaFoldDB" id="A0A419S9F3"/>
<evidence type="ECO:0000313" key="3">
    <source>
        <dbReference type="Proteomes" id="UP000283433"/>
    </source>
</evidence>
<evidence type="ECO:0000313" key="2">
    <source>
        <dbReference type="EMBL" id="RKD18653.1"/>
    </source>
</evidence>
<keyword evidence="1" id="KW-0472">Membrane</keyword>
<keyword evidence="3" id="KW-1185">Reference proteome</keyword>
<organism evidence="2 3">
    <name type="scientific">Pelobium manganitolerans</name>
    <dbReference type="NCBI Taxonomy" id="1842495"/>
    <lineage>
        <taxon>Bacteria</taxon>
        <taxon>Pseudomonadati</taxon>
        <taxon>Bacteroidota</taxon>
        <taxon>Sphingobacteriia</taxon>
        <taxon>Sphingobacteriales</taxon>
        <taxon>Sphingobacteriaceae</taxon>
        <taxon>Pelobium</taxon>
    </lineage>
</organism>
<gene>
    <name evidence="2" type="ORF">BCY91_15060</name>
</gene>
<dbReference type="Gene3D" id="1.20.120.1240">
    <property type="entry name" value="Dynamin, middle domain"/>
    <property type="match status" value="1"/>
</dbReference>
<dbReference type="EMBL" id="MBTA01000004">
    <property type="protein sequence ID" value="RKD18653.1"/>
    <property type="molecule type" value="Genomic_DNA"/>
</dbReference>
<proteinExistence type="predicted"/>
<comment type="caution">
    <text evidence="2">The sequence shown here is derived from an EMBL/GenBank/DDBJ whole genome shotgun (WGS) entry which is preliminary data.</text>
</comment>
<dbReference type="RefSeq" id="WP_120180831.1">
    <property type="nucleotide sequence ID" value="NZ_CBINCU010000004.1"/>
</dbReference>
<protein>
    <submittedName>
        <fullName evidence="2">Uncharacterized protein</fullName>
    </submittedName>
</protein>
<keyword evidence="1" id="KW-1133">Transmembrane helix</keyword>